<comment type="caution">
    <text evidence="1">The sequence shown here is derived from an EMBL/GenBank/DDBJ whole genome shotgun (WGS) entry which is preliminary data.</text>
</comment>
<dbReference type="EMBL" id="MU857669">
    <property type="protein sequence ID" value="KAK4246696.1"/>
    <property type="molecule type" value="Genomic_DNA"/>
</dbReference>
<protein>
    <submittedName>
        <fullName evidence="1">Uncharacterized protein</fullName>
    </submittedName>
</protein>
<accession>A0AAN7CRI4</accession>
<reference evidence="1" key="1">
    <citation type="journal article" date="2023" name="Mol. Phylogenet. Evol.">
        <title>Genome-scale phylogeny and comparative genomics of the fungal order Sordariales.</title>
        <authorList>
            <person name="Hensen N."/>
            <person name="Bonometti L."/>
            <person name="Westerberg I."/>
            <person name="Brannstrom I.O."/>
            <person name="Guillou S."/>
            <person name="Cros-Aarteil S."/>
            <person name="Calhoun S."/>
            <person name="Haridas S."/>
            <person name="Kuo A."/>
            <person name="Mondo S."/>
            <person name="Pangilinan J."/>
            <person name="Riley R."/>
            <person name="LaButti K."/>
            <person name="Andreopoulos B."/>
            <person name="Lipzen A."/>
            <person name="Chen C."/>
            <person name="Yan M."/>
            <person name="Daum C."/>
            <person name="Ng V."/>
            <person name="Clum A."/>
            <person name="Steindorff A."/>
            <person name="Ohm R.A."/>
            <person name="Martin F."/>
            <person name="Silar P."/>
            <person name="Natvig D.O."/>
            <person name="Lalanne C."/>
            <person name="Gautier V."/>
            <person name="Ament-Velasquez S.L."/>
            <person name="Kruys A."/>
            <person name="Hutchinson M.I."/>
            <person name="Powell A.J."/>
            <person name="Barry K."/>
            <person name="Miller A.N."/>
            <person name="Grigoriev I.V."/>
            <person name="Debuchy R."/>
            <person name="Gladieux P."/>
            <person name="Hiltunen Thoren M."/>
            <person name="Johannesson H."/>
        </authorList>
    </citation>
    <scope>NUCLEOTIDE SEQUENCE</scope>
    <source>
        <strain evidence="1">CBS 359.72</strain>
    </source>
</reference>
<reference evidence="1" key="2">
    <citation type="submission" date="2023-05" db="EMBL/GenBank/DDBJ databases">
        <authorList>
            <consortium name="Lawrence Berkeley National Laboratory"/>
            <person name="Steindorff A."/>
            <person name="Hensen N."/>
            <person name="Bonometti L."/>
            <person name="Westerberg I."/>
            <person name="Brannstrom I.O."/>
            <person name="Guillou S."/>
            <person name="Cros-Aarteil S."/>
            <person name="Calhoun S."/>
            <person name="Haridas S."/>
            <person name="Kuo A."/>
            <person name="Mondo S."/>
            <person name="Pangilinan J."/>
            <person name="Riley R."/>
            <person name="Labutti K."/>
            <person name="Andreopoulos B."/>
            <person name="Lipzen A."/>
            <person name="Chen C."/>
            <person name="Yanf M."/>
            <person name="Daum C."/>
            <person name="Ng V."/>
            <person name="Clum A."/>
            <person name="Ohm R."/>
            <person name="Martin F."/>
            <person name="Silar P."/>
            <person name="Natvig D."/>
            <person name="Lalanne C."/>
            <person name="Gautier V."/>
            <person name="Ament-Velasquez S.L."/>
            <person name="Kruys A."/>
            <person name="Hutchinson M.I."/>
            <person name="Powell A.J."/>
            <person name="Barry K."/>
            <person name="Miller A.N."/>
            <person name="Grigoriev I.V."/>
            <person name="Debuchy R."/>
            <person name="Gladieux P."/>
            <person name="Thoren M.H."/>
            <person name="Johannesson H."/>
        </authorList>
    </citation>
    <scope>NUCLEOTIDE SEQUENCE</scope>
    <source>
        <strain evidence="1">CBS 359.72</strain>
    </source>
</reference>
<dbReference type="AlphaFoldDB" id="A0AAN7CRI4"/>
<dbReference type="Proteomes" id="UP001303647">
    <property type="component" value="Unassembled WGS sequence"/>
</dbReference>
<sequence>MAYVPTTTDTIPQPAKLTTLPPVSIPPPFHFLAHLPQKIITSPTALRFPAAWRCGTCTTLHSIRTLMTTTKPTTARTRESADKADEVDNCPCPCPCPCRRPALQAVYDQFGELYLFWRDDPAVSDLSVPHMADEARRRVRVAGGEGADEGSCRAIWDVRMNGTQDPERPA</sequence>
<proteinExistence type="predicted"/>
<evidence type="ECO:0000313" key="1">
    <source>
        <dbReference type="EMBL" id="KAK4246696.1"/>
    </source>
</evidence>
<evidence type="ECO:0000313" key="2">
    <source>
        <dbReference type="Proteomes" id="UP001303647"/>
    </source>
</evidence>
<name>A0AAN7CRI4_9PEZI</name>
<gene>
    <name evidence="1" type="ORF">C7999DRAFT_41934</name>
</gene>
<keyword evidence="2" id="KW-1185">Reference proteome</keyword>
<organism evidence="1 2">
    <name type="scientific">Corynascus novoguineensis</name>
    <dbReference type="NCBI Taxonomy" id="1126955"/>
    <lineage>
        <taxon>Eukaryota</taxon>
        <taxon>Fungi</taxon>
        <taxon>Dikarya</taxon>
        <taxon>Ascomycota</taxon>
        <taxon>Pezizomycotina</taxon>
        <taxon>Sordariomycetes</taxon>
        <taxon>Sordariomycetidae</taxon>
        <taxon>Sordariales</taxon>
        <taxon>Chaetomiaceae</taxon>
        <taxon>Corynascus</taxon>
    </lineage>
</organism>